<gene>
    <name evidence="3" type="ORF">GCM10009765_53080</name>
</gene>
<dbReference type="Gene3D" id="1.50.10.10">
    <property type="match status" value="1"/>
</dbReference>
<evidence type="ECO:0000256" key="1">
    <source>
        <dbReference type="ARBA" id="ARBA00022801"/>
    </source>
</evidence>
<dbReference type="InterPro" id="IPR008928">
    <property type="entry name" value="6-hairpin_glycosidase_sf"/>
</dbReference>
<dbReference type="Proteomes" id="UP001500618">
    <property type="component" value="Unassembled WGS sequence"/>
</dbReference>
<name>A0ABN2I1J6_9ACTN</name>
<proteinExistence type="predicted"/>
<keyword evidence="2" id="KW-0732">Signal</keyword>
<protein>
    <submittedName>
        <fullName evidence="3">Glycoside hydrolase family 88 protein</fullName>
    </submittedName>
</protein>
<sequence>MRVRRIRTAALLAVTATLASGLLASPASATPLPCPVTDAMISAANYWVVNGTELAANTWQNGSFYTGNLAVVLATGQSNHRTLPWADANGYAILSDPSHPFAPDTQAVGEAYLDLHVYFHPEPENLVPLRNNVLAEIGTGKTTYWGQAEAINRSMPSFARLGVLDSDNTILASMQKLFHYTEKVDGGGLFNETVGLWRHDSGSFTFSSQANGEAFAGLAKVLAALPSTDPRRVEYLRVFRKMAGTIRLTQRPDGFWNTDLLNPLDSPGPESAGTSLLTYGLAWGVSAGVLDARTYEPAATKAWQALTSKALLPSGFLGYVQNPAARPFSPPAKATDTAAYGVGGFLQAGRWIAALTPACQAP</sequence>
<organism evidence="3 4">
    <name type="scientific">Fodinicola feengrottensis</name>
    <dbReference type="NCBI Taxonomy" id="435914"/>
    <lineage>
        <taxon>Bacteria</taxon>
        <taxon>Bacillati</taxon>
        <taxon>Actinomycetota</taxon>
        <taxon>Actinomycetes</taxon>
        <taxon>Mycobacteriales</taxon>
        <taxon>Fodinicola</taxon>
    </lineage>
</organism>
<reference evidence="3 4" key="1">
    <citation type="journal article" date="2019" name="Int. J. Syst. Evol. Microbiol.">
        <title>The Global Catalogue of Microorganisms (GCM) 10K type strain sequencing project: providing services to taxonomists for standard genome sequencing and annotation.</title>
        <authorList>
            <consortium name="The Broad Institute Genomics Platform"/>
            <consortium name="The Broad Institute Genome Sequencing Center for Infectious Disease"/>
            <person name="Wu L."/>
            <person name="Ma J."/>
        </authorList>
    </citation>
    <scope>NUCLEOTIDE SEQUENCE [LARGE SCALE GENOMIC DNA]</scope>
    <source>
        <strain evidence="3 4">JCM 14718</strain>
    </source>
</reference>
<dbReference type="SUPFAM" id="SSF48208">
    <property type="entry name" value="Six-hairpin glycosidases"/>
    <property type="match status" value="1"/>
</dbReference>
<keyword evidence="4" id="KW-1185">Reference proteome</keyword>
<dbReference type="PANTHER" id="PTHR33886">
    <property type="entry name" value="UNSATURATED RHAMNOGALACTURONAN HYDROLASE (EUROFUNG)"/>
    <property type="match status" value="1"/>
</dbReference>
<dbReference type="InterPro" id="IPR012341">
    <property type="entry name" value="6hp_glycosidase-like_sf"/>
</dbReference>
<evidence type="ECO:0000313" key="3">
    <source>
        <dbReference type="EMBL" id="GAA1697088.1"/>
    </source>
</evidence>
<dbReference type="GO" id="GO:0016787">
    <property type="term" value="F:hydrolase activity"/>
    <property type="evidence" value="ECO:0007669"/>
    <property type="project" value="UniProtKB-KW"/>
</dbReference>
<dbReference type="RefSeq" id="WP_344313142.1">
    <property type="nucleotide sequence ID" value="NZ_BAAANY010000020.1"/>
</dbReference>
<evidence type="ECO:0000313" key="4">
    <source>
        <dbReference type="Proteomes" id="UP001500618"/>
    </source>
</evidence>
<dbReference type="InterPro" id="IPR052043">
    <property type="entry name" value="PolySaccharide_Degr_Enz"/>
</dbReference>
<comment type="caution">
    <text evidence="3">The sequence shown here is derived from an EMBL/GenBank/DDBJ whole genome shotgun (WGS) entry which is preliminary data.</text>
</comment>
<feature type="chain" id="PRO_5045712069" evidence="2">
    <location>
        <begin position="30"/>
        <end position="362"/>
    </location>
</feature>
<dbReference type="PANTHER" id="PTHR33886:SF8">
    <property type="entry name" value="UNSATURATED RHAMNOGALACTURONAN HYDROLASE (EUROFUNG)"/>
    <property type="match status" value="1"/>
</dbReference>
<dbReference type="Pfam" id="PF07470">
    <property type="entry name" value="Glyco_hydro_88"/>
    <property type="match status" value="1"/>
</dbReference>
<evidence type="ECO:0000256" key="2">
    <source>
        <dbReference type="SAM" id="SignalP"/>
    </source>
</evidence>
<dbReference type="InterPro" id="IPR010905">
    <property type="entry name" value="Glyco_hydro_88"/>
</dbReference>
<keyword evidence="1 3" id="KW-0378">Hydrolase</keyword>
<feature type="signal peptide" evidence="2">
    <location>
        <begin position="1"/>
        <end position="29"/>
    </location>
</feature>
<dbReference type="EMBL" id="BAAANY010000020">
    <property type="protein sequence ID" value="GAA1697088.1"/>
    <property type="molecule type" value="Genomic_DNA"/>
</dbReference>
<accession>A0ABN2I1J6</accession>